<dbReference type="EMBL" id="MJUW02000044">
    <property type="protein sequence ID" value="OQD46243.1"/>
    <property type="molecule type" value="Genomic_DNA"/>
</dbReference>
<keyword evidence="5 8" id="KW-0378">Hydrolase</keyword>
<dbReference type="AlphaFoldDB" id="A0A1V6M1G5"/>
<dbReference type="GO" id="GO:0006020">
    <property type="term" value="P:inositol metabolic process"/>
    <property type="evidence" value="ECO:0007669"/>
    <property type="project" value="TreeGrafter"/>
</dbReference>
<feature type="binding site" evidence="7">
    <location>
        <position position="218"/>
    </location>
    <ligand>
        <name>Mg(2+)</name>
        <dbReference type="ChEBI" id="CHEBI:18420"/>
        <label>1</label>
        <note>catalytic</note>
    </ligand>
</feature>
<feature type="binding site" evidence="7">
    <location>
        <position position="74"/>
    </location>
    <ligand>
        <name>Mg(2+)</name>
        <dbReference type="ChEBI" id="CHEBI:18420"/>
        <label>1</label>
        <note>catalytic</note>
    </ligand>
</feature>
<dbReference type="InterPro" id="IPR000760">
    <property type="entry name" value="Inositol_monophosphatase-like"/>
</dbReference>
<dbReference type="GO" id="GO:0008934">
    <property type="term" value="F:inositol monophosphate 1-phosphatase activity"/>
    <property type="evidence" value="ECO:0007669"/>
    <property type="project" value="InterPro"/>
</dbReference>
<dbReference type="InterPro" id="IPR020550">
    <property type="entry name" value="Inositol_monophosphatase_CS"/>
</dbReference>
<feature type="binding site" evidence="7">
    <location>
        <position position="92"/>
    </location>
    <ligand>
        <name>Mg(2+)</name>
        <dbReference type="ChEBI" id="CHEBI:18420"/>
        <label>1</label>
        <note>catalytic</note>
    </ligand>
</feature>
<comment type="similarity">
    <text evidence="3 8">Belongs to the inositol monophosphatase superfamily.</text>
</comment>
<dbReference type="PROSITE" id="PS00630">
    <property type="entry name" value="IMP_2"/>
    <property type="match status" value="1"/>
</dbReference>
<dbReference type="InterPro" id="IPR022337">
    <property type="entry name" value="Inositol_monophosphatase_SuhB"/>
</dbReference>
<dbReference type="FunFam" id="3.30.540.10:FF:000003">
    <property type="entry name" value="Inositol-1-monophosphatase"/>
    <property type="match status" value="1"/>
</dbReference>
<dbReference type="GO" id="GO:0046872">
    <property type="term" value="F:metal ion binding"/>
    <property type="evidence" value="ECO:0007669"/>
    <property type="project" value="UniProtKB-KW"/>
</dbReference>
<evidence type="ECO:0000256" key="5">
    <source>
        <dbReference type="ARBA" id="ARBA00022801"/>
    </source>
</evidence>
<comment type="catalytic activity">
    <reaction evidence="1 8">
        <text>a myo-inositol phosphate + H2O = myo-inositol + phosphate</text>
        <dbReference type="Rhea" id="RHEA:24056"/>
        <dbReference type="ChEBI" id="CHEBI:15377"/>
        <dbReference type="ChEBI" id="CHEBI:17268"/>
        <dbReference type="ChEBI" id="CHEBI:43474"/>
        <dbReference type="ChEBI" id="CHEBI:84139"/>
        <dbReference type="EC" id="3.1.3.25"/>
    </reaction>
</comment>
<proteinExistence type="inferred from homology"/>
<name>A0A1V6M1G5_9BACT</name>
<evidence type="ECO:0000256" key="2">
    <source>
        <dbReference type="ARBA" id="ARBA00001946"/>
    </source>
</evidence>
<keyword evidence="6 7" id="KW-0460">Magnesium</keyword>
<dbReference type="PANTHER" id="PTHR20854">
    <property type="entry name" value="INOSITOL MONOPHOSPHATASE"/>
    <property type="match status" value="1"/>
</dbReference>
<dbReference type="RefSeq" id="WP_070066524.1">
    <property type="nucleotide sequence ID" value="NZ_MJUW02000044.1"/>
</dbReference>
<dbReference type="Gene3D" id="3.30.540.10">
    <property type="entry name" value="Fructose-1,6-Bisphosphatase, subunit A, domain 1"/>
    <property type="match status" value="1"/>
</dbReference>
<comment type="cofactor">
    <cofactor evidence="2 7 8">
        <name>Mg(2+)</name>
        <dbReference type="ChEBI" id="CHEBI:18420"/>
    </cofactor>
</comment>
<dbReference type="InterPro" id="IPR033942">
    <property type="entry name" value="IMPase"/>
</dbReference>
<dbReference type="Proteomes" id="UP000242219">
    <property type="component" value="Unassembled WGS sequence"/>
</dbReference>
<reference evidence="9 10" key="1">
    <citation type="journal article" date="2016" name="Genome Announc.">
        <title>Draft Genome Sequence of the Anaerobic Ammonium-Oxidizing Bacterium 'Candidatus Brocadia sp. 40'.</title>
        <authorList>
            <person name="Ali M."/>
            <person name="Haroon M.F."/>
            <person name="Narita Y."/>
            <person name="Zhang L."/>
            <person name="Rangel Shaw D."/>
            <person name="Okabe S."/>
            <person name="Saikaly P.E."/>
        </authorList>
    </citation>
    <scope>NUCLEOTIDE SEQUENCE [LARGE SCALE GENOMIC DNA]</scope>
    <source>
        <strain evidence="9 10">40</strain>
    </source>
</reference>
<evidence type="ECO:0000256" key="8">
    <source>
        <dbReference type="RuleBase" id="RU364068"/>
    </source>
</evidence>
<evidence type="ECO:0000256" key="7">
    <source>
        <dbReference type="PIRSR" id="PIRSR600760-2"/>
    </source>
</evidence>
<evidence type="ECO:0000256" key="3">
    <source>
        <dbReference type="ARBA" id="ARBA00009759"/>
    </source>
</evidence>
<feature type="binding site" evidence="7">
    <location>
        <position position="90"/>
    </location>
    <ligand>
        <name>Mg(2+)</name>
        <dbReference type="ChEBI" id="CHEBI:18420"/>
        <label>2</label>
    </ligand>
</feature>
<dbReference type="Gene3D" id="3.40.190.80">
    <property type="match status" value="1"/>
</dbReference>
<evidence type="ECO:0000256" key="1">
    <source>
        <dbReference type="ARBA" id="ARBA00001033"/>
    </source>
</evidence>
<evidence type="ECO:0000313" key="9">
    <source>
        <dbReference type="EMBL" id="OQD46243.1"/>
    </source>
</evidence>
<comment type="caution">
    <text evidence="9">The sequence shown here is derived from an EMBL/GenBank/DDBJ whole genome shotgun (WGS) entry which is preliminary data.</text>
</comment>
<dbReference type="PROSITE" id="PS00629">
    <property type="entry name" value="IMP_1"/>
    <property type="match status" value="1"/>
</dbReference>
<dbReference type="PRINTS" id="PR01959">
    <property type="entry name" value="SBIMPHPHTASE"/>
</dbReference>
<keyword evidence="10" id="KW-1185">Reference proteome</keyword>
<evidence type="ECO:0000256" key="4">
    <source>
        <dbReference type="ARBA" id="ARBA00022723"/>
    </source>
</evidence>
<sequence>MPIKPIDLPEYLDVAREAALKAGIILKEHFGKVSTSMISEKAKNDYVTEVDKKSEDSIKSHIKSHFKHHGIMAEESPAERNSSEFLWIIDPLDGTLNYIHGLPSFAISIALEIKGNLAMGLIYEPLRENIYSAIKGHGSFKNNKRIHVSPAETLSTTLIATGFPFRIKDIIDSYLKVFKDFFMQVTGIRRGGSACLDLAYTAEGIFGGFFECALSPWDMAAGALLVEEAGGTVTDFEDTNQYLKTGSIIAGTKEIHREMLKIIQSTFKNR</sequence>
<dbReference type="PRINTS" id="PR00377">
    <property type="entry name" value="IMPHPHTASES"/>
</dbReference>
<feature type="binding site" evidence="7">
    <location>
        <position position="93"/>
    </location>
    <ligand>
        <name>Mg(2+)</name>
        <dbReference type="ChEBI" id="CHEBI:18420"/>
        <label>2</label>
    </ligand>
</feature>
<dbReference type="InterPro" id="IPR020583">
    <property type="entry name" value="Inositol_monoP_metal-BS"/>
</dbReference>
<organism evidence="9 10">
    <name type="scientific">Candidatus Brocadia sapporoensis</name>
    <dbReference type="NCBI Taxonomy" id="392547"/>
    <lineage>
        <taxon>Bacteria</taxon>
        <taxon>Pseudomonadati</taxon>
        <taxon>Planctomycetota</taxon>
        <taxon>Candidatus Brocadiia</taxon>
        <taxon>Candidatus Brocadiales</taxon>
        <taxon>Candidatus Brocadiaceae</taxon>
        <taxon>Candidatus Brocadia</taxon>
    </lineage>
</organism>
<evidence type="ECO:0000256" key="6">
    <source>
        <dbReference type="ARBA" id="ARBA00022842"/>
    </source>
</evidence>
<dbReference type="EC" id="3.1.3.25" evidence="8"/>
<dbReference type="GO" id="GO:0007165">
    <property type="term" value="P:signal transduction"/>
    <property type="evidence" value="ECO:0007669"/>
    <property type="project" value="TreeGrafter"/>
</dbReference>
<evidence type="ECO:0000313" key="10">
    <source>
        <dbReference type="Proteomes" id="UP000242219"/>
    </source>
</evidence>
<keyword evidence="4 7" id="KW-0479">Metal-binding</keyword>
<dbReference type="CDD" id="cd01639">
    <property type="entry name" value="IMPase"/>
    <property type="match status" value="1"/>
</dbReference>
<dbReference type="PANTHER" id="PTHR20854:SF4">
    <property type="entry name" value="INOSITOL-1-MONOPHOSPHATASE-RELATED"/>
    <property type="match status" value="1"/>
</dbReference>
<protein>
    <recommendedName>
        <fullName evidence="8">Inositol-1-monophosphatase</fullName>
        <ecNumber evidence="8">3.1.3.25</ecNumber>
    </recommendedName>
</protein>
<accession>A0A1V6M1G5</accession>
<dbReference type="SUPFAM" id="SSF56655">
    <property type="entry name" value="Carbohydrate phosphatase"/>
    <property type="match status" value="1"/>
</dbReference>
<dbReference type="GO" id="GO:0046854">
    <property type="term" value="P:phosphatidylinositol phosphate biosynthetic process"/>
    <property type="evidence" value="ECO:0007669"/>
    <property type="project" value="InterPro"/>
</dbReference>
<dbReference type="Pfam" id="PF00459">
    <property type="entry name" value="Inositol_P"/>
    <property type="match status" value="1"/>
</dbReference>
<gene>
    <name evidence="9" type="ORF">BIY37_03900</name>
</gene>